<sequence length="159" mass="17792">MVSVIELKGSEKLPMLKKADLQVNTGLNGLSWVLSWFAQLYDSRIPTSVWIRCQLALAEGFTNAVRHAHKGKPADLPVDIQVAVLAESLEIKIWDWGDPFDLEKKIQDISEKVDIHSPGGRGLKLIKDIADSISYERTADGRNCLSMVKNYSPCIDDRK</sequence>
<evidence type="ECO:0000259" key="2">
    <source>
        <dbReference type="Pfam" id="PF13581"/>
    </source>
</evidence>
<organism evidence="3 4">
    <name type="scientific">Phormidium nigroviride PCC 7112</name>
    <dbReference type="NCBI Taxonomy" id="179408"/>
    <lineage>
        <taxon>Bacteria</taxon>
        <taxon>Bacillati</taxon>
        <taxon>Cyanobacteriota</taxon>
        <taxon>Cyanophyceae</taxon>
        <taxon>Oscillatoriophycideae</taxon>
        <taxon>Oscillatoriales</taxon>
        <taxon>Oscillatoriaceae</taxon>
        <taxon>Phormidium</taxon>
    </lineage>
</organism>
<dbReference type="RefSeq" id="WP_015179493.1">
    <property type="nucleotide sequence ID" value="NC_019729.1"/>
</dbReference>
<dbReference type="CDD" id="cd16936">
    <property type="entry name" value="HATPase_RsbW-like"/>
    <property type="match status" value="1"/>
</dbReference>
<dbReference type="GO" id="GO:0004674">
    <property type="term" value="F:protein serine/threonine kinase activity"/>
    <property type="evidence" value="ECO:0007669"/>
    <property type="project" value="UniProtKB-KW"/>
</dbReference>
<protein>
    <submittedName>
        <fullName evidence="3">Putative anti-sigma regulatory factor, serine/threonine protein kinase</fullName>
    </submittedName>
</protein>
<dbReference type="STRING" id="179408.Osc7112_6107"/>
<dbReference type="PANTHER" id="PTHR35526:SF3">
    <property type="entry name" value="ANTI-SIGMA-F FACTOR RSBW"/>
    <property type="match status" value="1"/>
</dbReference>
<gene>
    <name evidence="3" type="ORF">Osc7112_6107</name>
</gene>
<dbReference type="PANTHER" id="PTHR35526">
    <property type="entry name" value="ANTI-SIGMA-F FACTOR RSBW-RELATED"/>
    <property type="match status" value="1"/>
</dbReference>
<dbReference type="eggNOG" id="COG2172">
    <property type="taxonomic scope" value="Bacteria"/>
</dbReference>
<name>K9VSS6_9CYAN</name>
<dbReference type="Gene3D" id="3.30.565.10">
    <property type="entry name" value="Histidine kinase-like ATPase, C-terminal domain"/>
    <property type="match status" value="1"/>
</dbReference>
<keyword evidence="1 3" id="KW-0723">Serine/threonine-protein kinase</keyword>
<evidence type="ECO:0000313" key="3">
    <source>
        <dbReference type="EMBL" id="AFZ10295.1"/>
    </source>
</evidence>
<proteinExistence type="predicted"/>
<keyword evidence="4" id="KW-1185">Reference proteome</keyword>
<dbReference type="KEGG" id="oni:Osc7112_6107"/>
<evidence type="ECO:0000256" key="1">
    <source>
        <dbReference type="ARBA" id="ARBA00022527"/>
    </source>
</evidence>
<dbReference type="SUPFAM" id="SSF55874">
    <property type="entry name" value="ATPase domain of HSP90 chaperone/DNA topoisomerase II/histidine kinase"/>
    <property type="match status" value="1"/>
</dbReference>
<keyword evidence="1 3" id="KW-0808">Transferase</keyword>
<dbReference type="EMBL" id="CP003614">
    <property type="protein sequence ID" value="AFZ10295.1"/>
    <property type="molecule type" value="Genomic_DNA"/>
</dbReference>
<dbReference type="InterPro" id="IPR003594">
    <property type="entry name" value="HATPase_dom"/>
</dbReference>
<keyword evidence="1 3" id="KW-0418">Kinase</keyword>
<evidence type="ECO:0000313" key="4">
    <source>
        <dbReference type="Proteomes" id="UP000010478"/>
    </source>
</evidence>
<dbReference type="InterPro" id="IPR050267">
    <property type="entry name" value="Anti-sigma-factor_SerPK"/>
</dbReference>
<dbReference type="AlphaFoldDB" id="K9VSS6"/>
<feature type="domain" description="Histidine kinase/HSP90-like ATPase" evidence="2">
    <location>
        <begin position="35"/>
        <end position="149"/>
    </location>
</feature>
<accession>K9VSS6</accession>
<dbReference type="Pfam" id="PF13581">
    <property type="entry name" value="HATPase_c_2"/>
    <property type="match status" value="1"/>
</dbReference>
<dbReference type="Proteomes" id="UP000010478">
    <property type="component" value="Chromosome"/>
</dbReference>
<dbReference type="InterPro" id="IPR036890">
    <property type="entry name" value="HATPase_C_sf"/>
</dbReference>
<dbReference type="HOGENOM" id="CLU_090336_16_1_3"/>
<reference evidence="3 4" key="1">
    <citation type="submission" date="2012-05" db="EMBL/GenBank/DDBJ databases">
        <title>Finished chromosome of genome of Oscillatoria sp. PCC 7112.</title>
        <authorList>
            <consortium name="US DOE Joint Genome Institute"/>
            <person name="Gugger M."/>
            <person name="Coursin T."/>
            <person name="Rippka R."/>
            <person name="Tandeau De Marsac N."/>
            <person name="Huntemann M."/>
            <person name="Wei C.-L."/>
            <person name="Han J."/>
            <person name="Detter J.C."/>
            <person name="Han C."/>
            <person name="Tapia R."/>
            <person name="Davenport K."/>
            <person name="Daligault H."/>
            <person name="Erkkila T."/>
            <person name="Gu W."/>
            <person name="Munk A.C.C."/>
            <person name="Teshima H."/>
            <person name="Xu Y."/>
            <person name="Chain P."/>
            <person name="Chen A."/>
            <person name="Krypides N."/>
            <person name="Mavromatis K."/>
            <person name="Markowitz V."/>
            <person name="Szeto E."/>
            <person name="Ivanova N."/>
            <person name="Mikhailova N."/>
            <person name="Ovchinnikova G."/>
            <person name="Pagani I."/>
            <person name="Pati A."/>
            <person name="Goodwin L."/>
            <person name="Peters L."/>
            <person name="Pitluck S."/>
            <person name="Woyke T."/>
            <person name="Kerfeld C."/>
        </authorList>
    </citation>
    <scope>NUCLEOTIDE SEQUENCE [LARGE SCALE GENOMIC DNA]</scope>
    <source>
        <strain evidence="3 4">PCC 7112</strain>
    </source>
</reference>